<dbReference type="SUPFAM" id="SSF52047">
    <property type="entry name" value="RNI-like"/>
    <property type="match status" value="1"/>
</dbReference>
<dbReference type="InterPro" id="IPR001810">
    <property type="entry name" value="F-box_dom"/>
</dbReference>
<dbReference type="EMBL" id="JACEFO010000338">
    <property type="protein sequence ID" value="KAF8775012.1"/>
    <property type="molecule type" value="Genomic_DNA"/>
</dbReference>
<dbReference type="Pfam" id="PF12937">
    <property type="entry name" value="F-box-like"/>
    <property type="match status" value="1"/>
</dbReference>
<protein>
    <recommendedName>
        <fullName evidence="1">F-box domain-containing protein</fullName>
    </recommendedName>
</protein>
<dbReference type="PANTHER" id="PTHR38926">
    <property type="entry name" value="F-BOX DOMAIN CONTAINING PROTEIN, EXPRESSED"/>
    <property type="match status" value="1"/>
</dbReference>
<evidence type="ECO:0000313" key="3">
    <source>
        <dbReference type="Proteomes" id="UP000636709"/>
    </source>
</evidence>
<dbReference type="Gene3D" id="3.80.10.10">
    <property type="entry name" value="Ribonuclease Inhibitor"/>
    <property type="match status" value="1"/>
</dbReference>
<dbReference type="PANTHER" id="PTHR38926:SF74">
    <property type="entry name" value="OS08G0193600 PROTEIN"/>
    <property type="match status" value="1"/>
</dbReference>
<feature type="domain" description="F-box" evidence="1">
    <location>
        <begin position="29"/>
        <end position="76"/>
    </location>
</feature>
<proteinExistence type="predicted"/>
<dbReference type="OrthoDB" id="2269034at2759"/>
<keyword evidence="3" id="KW-1185">Reference proteome</keyword>
<dbReference type="Proteomes" id="UP000636709">
    <property type="component" value="Unassembled WGS sequence"/>
</dbReference>
<dbReference type="AlphaFoldDB" id="A0A835KSZ7"/>
<reference evidence="2" key="1">
    <citation type="submission" date="2020-07" db="EMBL/GenBank/DDBJ databases">
        <title>Genome sequence and genetic diversity analysis of an under-domesticated orphan crop, white fonio (Digitaria exilis).</title>
        <authorList>
            <person name="Bennetzen J.L."/>
            <person name="Chen S."/>
            <person name="Ma X."/>
            <person name="Wang X."/>
            <person name="Yssel A.E.J."/>
            <person name="Chaluvadi S.R."/>
            <person name="Johnson M."/>
            <person name="Gangashetty P."/>
            <person name="Hamidou F."/>
            <person name="Sanogo M.D."/>
            <person name="Zwaenepoel A."/>
            <person name="Wallace J."/>
            <person name="Van De Peer Y."/>
            <person name="Van Deynze A."/>
        </authorList>
    </citation>
    <scope>NUCLEOTIDE SEQUENCE</scope>
    <source>
        <tissue evidence="2">Leaves</tissue>
    </source>
</reference>
<evidence type="ECO:0000313" key="2">
    <source>
        <dbReference type="EMBL" id="KAF8775012.1"/>
    </source>
</evidence>
<dbReference type="SUPFAM" id="SSF81383">
    <property type="entry name" value="F-box domain"/>
    <property type="match status" value="1"/>
</dbReference>
<name>A0A835KSZ7_9POAL</name>
<dbReference type="InterPro" id="IPR032675">
    <property type="entry name" value="LRR_dom_sf"/>
</dbReference>
<sequence>MAPLFPRRRRRRNKKAIPAKASQEACVEWSTLPHDILYSVFLKLGRHEMMQGAEFVCAAWRCVAVGEPALWRRVDLADKLLWLPSTSPAEGAMVRAAVDRSAGQCVSFWGPLDDALRLHLIERAPLLKTISISRLAASIEVLHMALKKLHFLEDFYILIIAREGLMCCDDGELFESVCQACPRLKKFILRDDVQFGMSDHRQSHRGESFVIPMMPKLRSIKFFNFYLTTTVLSTILDSCPLLEYLEVDGVLDGKIDEELSAKCATVKNLILPDDPAEKISKLFICDCWRCEEYCLSE</sequence>
<dbReference type="InterPro" id="IPR036047">
    <property type="entry name" value="F-box-like_dom_sf"/>
</dbReference>
<accession>A0A835KSZ7</accession>
<organism evidence="2 3">
    <name type="scientific">Digitaria exilis</name>
    <dbReference type="NCBI Taxonomy" id="1010633"/>
    <lineage>
        <taxon>Eukaryota</taxon>
        <taxon>Viridiplantae</taxon>
        <taxon>Streptophyta</taxon>
        <taxon>Embryophyta</taxon>
        <taxon>Tracheophyta</taxon>
        <taxon>Spermatophyta</taxon>
        <taxon>Magnoliopsida</taxon>
        <taxon>Liliopsida</taxon>
        <taxon>Poales</taxon>
        <taxon>Poaceae</taxon>
        <taxon>PACMAD clade</taxon>
        <taxon>Panicoideae</taxon>
        <taxon>Panicodae</taxon>
        <taxon>Paniceae</taxon>
        <taxon>Anthephorinae</taxon>
        <taxon>Digitaria</taxon>
    </lineage>
</organism>
<evidence type="ECO:0000259" key="1">
    <source>
        <dbReference type="Pfam" id="PF12937"/>
    </source>
</evidence>
<dbReference type="Gene3D" id="1.20.1280.50">
    <property type="match status" value="1"/>
</dbReference>
<comment type="caution">
    <text evidence="2">The sequence shown here is derived from an EMBL/GenBank/DDBJ whole genome shotgun (WGS) entry which is preliminary data.</text>
</comment>
<gene>
    <name evidence="2" type="ORF">HU200_005061</name>
</gene>